<proteinExistence type="predicted"/>
<sequence>MDVYTLQEQNSRLKEILFMDPSVTIVHLSLKEGQEIGKHHGGPARVTVIPVKGEVIFSTDDQSVQLIPGKFVRLNAGETHGLKANQNSEIIIIKQPDTTEK</sequence>
<dbReference type="InterPro" id="IPR011051">
    <property type="entry name" value="RmlC_Cupin_sf"/>
</dbReference>
<accession>A0A917RX55</accession>
<evidence type="ECO:0008006" key="3">
    <source>
        <dbReference type="Google" id="ProtNLM"/>
    </source>
</evidence>
<evidence type="ECO:0000313" key="1">
    <source>
        <dbReference type="EMBL" id="GGL43472.1"/>
    </source>
</evidence>
<dbReference type="RefSeq" id="WP_188801402.1">
    <property type="nucleotide sequence ID" value="NZ_BMOK01000001.1"/>
</dbReference>
<gene>
    <name evidence="1" type="ORF">GCM10007968_04240</name>
</gene>
<comment type="caution">
    <text evidence="1">The sequence shown here is derived from an EMBL/GenBank/DDBJ whole genome shotgun (WGS) entry which is preliminary data.</text>
</comment>
<organism evidence="1 2">
    <name type="scientific">Sporolactobacillus putidus</name>
    <dbReference type="NCBI Taxonomy" id="492735"/>
    <lineage>
        <taxon>Bacteria</taxon>
        <taxon>Bacillati</taxon>
        <taxon>Bacillota</taxon>
        <taxon>Bacilli</taxon>
        <taxon>Bacillales</taxon>
        <taxon>Sporolactobacillaceae</taxon>
        <taxon>Sporolactobacillus</taxon>
    </lineage>
</organism>
<evidence type="ECO:0000313" key="2">
    <source>
        <dbReference type="Proteomes" id="UP000654670"/>
    </source>
</evidence>
<name>A0A917RX55_9BACL</name>
<dbReference type="Proteomes" id="UP000654670">
    <property type="component" value="Unassembled WGS sequence"/>
</dbReference>
<protein>
    <recommendedName>
        <fullName evidence="3">Cupin domain-containing protein</fullName>
    </recommendedName>
</protein>
<reference evidence="1" key="1">
    <citation type="journal article" date="2014" name="Int. J. Syst. Evol. Microbiol.">
        <title>Complete genome sequence of Corynebacterium casei LMG S-19264T (=DSM 44701T), isolated from a smear-ripened cheese.</title>
        <authorList>
            <consortium name="US DOE Joint Genome Institute (JGI-PGF)"/>
            <person name="Walter F."/>
            <person name="Albersmeier A."/>
            <person name="Kalinowski J."/>
            <person name="Ruckert C."/>
        </authorList>
    </citation>
    <scope>NUCLEOTIDE SEQUENCE</scope>
    <source>
        <strain evidence="1">JCM 15325</strain>
    </source>
</reference>
<dbReference type="Gene3D" id="2.60.120.10">
    <property type="entry name" value="Jelly Rolls"/>
    <property type="match status" value="1"/>
</dbReference>
<dbReference type="InterPro" id="IPR014710">
    <property type="entry name" value="RmlC-like_jellyroll"/>
</dbReference>
<dbReference type="EMBL" id="BMOK01000001">
    <property type="protein sequence ID" value="GGL43472.1"/>
    <property type="molecule type" value="Genomic_DNA"/>
</dbReference>
<keyword evidence="2" id="KW-1185">Reference proteome</keyword>
<dbReference type="SUPFAM" id="SSF51182">
    <property type="entry name" value="RmlC-like cupins"/>
    <property type="match status" value="1"/>
</dbReference>
<reference evidence="1" key="2">
    <citation type="submission" date="2020-09" db="EMBL/GenBank/DDBJ databases">
        <authorList>
            <person name="Sun Q."/>
            <person name="Ohkuma M."/>
        </authorList>
    </citation>
    <scope>NUCLEOTIDE SEQUENCE</scope>
    <source>
        <strain evidence="1">JCM 15325</strain>
    </source>
</reference>
<dbReference type="AlphaFoldDB" id="A0A917RX55"/>